<dbReference type="Proteomes" id="UP000044377">
    <property type="component" value="Unassembled WGS sequence"/>
</dbReference>
<dbReference type="PROSITE" id="PS50404">
    <property type="entry name" value="GST_NTER"/>
    <property type="match status" value="1"/>
</dbReference>
<dbReference type="GO" id="GO:0006749">
    <property type="term" value="P:glutathione metabolic process"/>
    <property type="evidence" value="ECO:0007669"/>
    <property type="project" value="TreeGrafter"/>
</dbReference>
<evidence type="ECO:0000313" key="2">
    <source>
        <dbReference type="EMBL" id="CPR19183.1"/>
    </source>
</evidence>
<evidence type="ECO:0000313" key="3">
    <source>
        <dbReference type="Proteomes" id="UP000044377"/>
    </source>
</evidence>
<dbReference type="GO" id="GO:0016034">
    <property type="term" value="F:maleylacetoacetate isomerase activity"/>
    <property type="evidence" value="ECO:0007669"/>
    <property type="project" value="TreeGrafter"/>
</dbReference>
<dbReference type="InterPro" id="IPR004045">
    <property type="entry name" value="Glutathione_S-Trfase_N"/>
</dbReference>
<dbReference type="Gene3D" id="3.40.30.10">
    <property type="entry name" value="Glutaredoxin"/>
    <property type="match status" value="1"/>
</dbReference>
<feature type="domain" description="GST N-terminal" evidence="1">
    <location>
        <begin position="2"/>
        <end position="82"/>
    </location>
</feature>
<dbReference type="CDD" id="cd03194">
    <property type="entry name" value="GST_C_3"/>
    <property type="match status" value="1"/>
</dbReference>
<keyword evidence="2" id="KW-0808">Transferase</keyword>
<dbReference type="OrthoDB" id="9799538at2"/>
<reference evidence="3" key="1">
    <citation type="submission" date="2015-01" db="EMBL/GenBank/DDBJ databases">
        <authorList>
            <person name="Paterson Steve"/>
        </authorList>
    </citation>
    <scope>NUCLEOTIDE SEQUENCE [LARGE SCALE GENOMIC DNA]</scope>
    <source>
        <strain evidence="3">OBR1</strain>
    </source>
</reference>
<keyword evidence="3" id="KW-1185">Reference proteome</keyword>
<protein>
    <submittedName>
        <fullName evidence="2">Glutathione S-transferase</fullName>
        <ecNumber evidence="2">2.5.1.18</ecNumber>
    </submittedName>
</protein>
<name>A0A0G4JZN0_9GAMM</name>
<dbReference type="SUPFAM" id="SSF52833">
    <property type="entry name" value="Thioredoxin-like"/>
    <property type="match status" value="1"/>
</dbReference>
<dbReference type="RefSeq" id="WP_048638452.1">
    <property type="nucleotide sequence ID" value="NZ_CGIG01000001.1"/>
</dbReference>
<proteinExistence type="predicted"/>
<evidence type="ECO:0000259" key="1">
    <source>
        <dbReference type="PROSITE" id="PS50404"/>
    </source>
</evidence>
<dbReference type="InterPro" id="IPR036282">
    <property type="entry name" value="Glutathione-S-Trfase_C_sf"/>
</dbReference>
<dbReference type="SUPFAM" id="SSF47616">
    <property type="entry name" value="GST C-terminal domain-like"/>
    <property type="match status" value="1"/>
</dbReference>
<dbReference type="PANTHER" id="PTHR42673">
    <property type="entry name" value="MALEYLACETOACETATE ISOMERASE"/>
    <property type="match status" value="1"/>
</dbReference>
<dbReference type="STRING" id="1109412.BN1221_03621c"/>
<dbReference type="SFLD" id="SFLDG00358">
    <property type="entry name" value="Main_(cytGST)"/>
    <property type="match status" value="1"/>
</dbReference>
<dbReference type="InterPro" id="IPR036249">
    <property type="entry name" value="Thioredoxin-like_sf"/>
</dbReference>
<dbReference type="InterPro" id="IPR040079">
    <property type="entry name" value="Glutathione_S-Trfase"/>
</dbReference>
<dbReference type="GO" id="GO:0004364">
    <property type="term" value="F:glutathione transferase activity"/>
    <property type="evidence" value="ECO:0007669"/>
    <property type="project" value="UniProtKB-EC"/>
</dbReference>
<dbReference type="PANTHER" id="PTHR42673:SF4">
    <property type="entry name" value="MALEYLACETOACETATE ISOMERASE"/>
    <property type="match status" value="1"/>
</dbReference>
<dbReference type="EMBL" id="CGIG01000001">
    <property type="protein sequence ID" value="CPR19183.1"/>
    <property type="molecule type" value="Genomic_DNA"/>
</dbReference>
<gene>
    <name evidence="2" type="ORF">BN1221_03621c</name>
</gene>
<dbReference type="CDD" id="cd03043">
    <property type="entry name" value="GST_N_1"/>
    <property type="match status" value="1"/>
</dbReference>
<accession>A0A0G4JZN0</accession>
<dbReference type="Pfam" id="PF13410">
    <property type="entry name" value="GST_C_2"/>
    <property type="match status" value="1"/>
</dbReference>
<dbReference type="Pfam" id="PF13409">
    <property type="entry name" value="GST_N_2"/>
    <property type="match status" value="1"/>
</dbReference>
<organism evidence="2 3">
    <name type="scientific">Brenneria goodwinii</name>
    <dbReference type="NCBI Taxonomy" id="1109412"/>
    <lineage>
        <taxon>Bacteria</taxon>
        <taxon>Pseudomonadati</taxon>
        <taxon>Pseudomonadota</taxon>
        <taxon>Gammaproteobacteria</taxon>
        <taxon>Enterobacterales</taxon>
        <taxon>Pectobacteriaceae</taxon>
        <taxon>Brenneria</taxon>
    </lineage>
</organism>
<dbReference type="Gene3D" id="1.20.1050.10">
    <property type="match status" value="1"/>
</dbReference>
<dbReference type="AlphaFoldDB" id="A0A0G4JZN0"/>
<dbReference type="SFLD" id="SFLDS00019">
    <property type="entry name" value="Glutathione_Transferase_(cytos"/>
    <property type="match status" value="1"/>
</dbReference>
<sequence>MYQLYIANKNYSSWSLRPWVLLKALSIPFEEKLVTFVSAGANPAFKAFSPSAKVPCLIDGDTTVWDSLAITEYLAEQHKGVWPADAKARAWARCAAAEMHSGFTALRGDCTMNCGVKVKIKDISPALNNDIKRLCELWQEGLSRFGGPFLAGKDFSAADAFFAPVVFRIRTYQLPVTPPVAAYCQHMLSQPAMKNWLEQALAEPWREQEHEDDMLKAGEVIEDLRARA</sequence>
<dbReference type="EC" id="2.5.1.18" evidence="2"/>
<dbReference type="GO" id="GO:0006559">
    <property type="term" value="P:L-phenylalanine catabolic process"/>
    <property type="evidence" value="ECO:0007669"/>
    <property type="project" value="TreeGrafter"/>
</dbReference>